<feature type="region of interest" description="Disordered" evidence="13">
    <location>
        <begin position="506"/>
        <end position="538"/>
    </location>
</feature>
<keyword evidence="3" id="KW-0677">Repeat</keyword>
<evidence type="ECO:0000259" key="16">
    <source>
        <dbReference type="PROSITE" id="PS50014"/>
    </source>
</evidence>
<dbReference type="eggNOG" id="KOG1474">
    <property type="taxonomic scope" value="Eukaryota"/>
</dbReference>
<keyword evidence="14" id="KW-0812">Transmembrane</keyword>
<dbReference type="GeneID" id="7844606"/>
<feature type="compositionally biased region" description="Low complexity" evidence="13">
    <location>
        <begin position="1892"/>
        <end position="1912"/>
    </location>
</feature>
<evidence type="ECO:0000256" key="8">
    <source>
        <dbReference type="ARBA" id="ARBA00022840"/>
    </source>
</evidence>
<protein>
    <submittedName>
        <fullName evidence="19">Type III restriction enzyme, res subunit family protein</fullName>
    </submittedName>
</protein>
<dbReference type="Pfam" id="PF22908">
    <property type="entry name" value="PHD_NSD"/>
    <property type="match status" value="1"/>
</dbReference>
<feature type="compositionally biased region" description="Basic and acidic residues" evidence="13">
    <location>
        <begin position="1551"/>
        <end position="1564"/>
    </location>
</feature>
<dbReference type="InterPro" id="IPR049730">
    <property type="entry name" value="SNF2/RAD54-like_C"/>
</dbReference>
<dbReference type="STRING" id="312017.Q23KF5"/>
<evidence type="ECO:0000256" key="3">
    <source>
        <dbReference type="ARBA" id="ARBA00022737"/>
    </source>
</evidence>
<dbReference type="RefSeq" id="XP_001017133.2">
    <property type="nucleotide sequence ID" value="XM_001017133.2"/>
</dbReference>
<evidence type="ECO:0000259" key="17">
    <source>
        <dbReference type="PROSITE" id="PS51192"/>
    </source>
</evidence>
<dbReference type="InterPro" id="IPR001487">
    <property type="entry name" value="Bromodomain"/>
</dbReference>
<feature type="compositionally biased region" description="Basic residues" evidence="13">
    <location>
        <begin position="130"/>
        <end position="140"/>
    </location>
</feature>
<dbReference type="Pfam" id="PF00385">
    <property type="entry name" value="Chromo"/>
    <property type="match status" value="2"/>
</dbReference>
<feature type="compositionally biased region" description="Polar residues" evidence="13">
    <location>
        <begin position="1862"/>
        <end position="1878"/>
    </location>
</feature>
<keyword evidence="14" id="KW-1133">Transmembrane helix</keyword>
<evidence type="ECO:0000259" key="15">
    <source>
        <dbReference type="PROSITE" id="PS50013"/>
    </source>
</evidence>
<dbReference type="PROSITE" id="PS50014">
    <property type="entry name" value="BROMODOMAIN_2"/>
    <property type="match status" value="1"/>
</dbReference>
<dbReference type="CDD" id="cd15566">
    <property type="entry name" value="PHD3_NSD"/>
    <property type="match status" value="1"/>
</dbReference>
<dbReference type="SMART" id="SM00490">
    <property type="entry name" value="HELICc"/>
    <property type="match status" value="1"/>
</dbReference>
<dbReference type="InterPro" id="IPR023780">
    <property type="entry name" value="Chromo_domain"/>
</dbReference>
<dbReference type="HOGENOM" id="CLU_231398_0_0_1"/>
<dbReference type="Gene3D" id="3.30.40.10">
    <property type="entry name" value="Zinc/RING finger domain, C3HC4 (zinc finger)"/>
    <property type="match status" value="1"/>
</dbReference>
<evidence type="ECO:0000256" key="5">
    <source>
        <dbReference type="ARBA" id="ARBA00022771"/>
    </source>
</evidence>
<keyword evidence="9 11" id="KW-0103">Bromodomain</keyword>
<evidence type="ECO:0000256" key="2">
    <source>
        <dbReference type="ARBA" id="ARBA00022723"/>
    </source>
</evidence>
<dbReference type="InterPro" id="IPR001650">
    <property type="entry name" value="Helicase_C-like"/>
</dbReference>
<dbReference type="InterPro" id="IPR000330">
    <property type="entry name" value="SNF2_N"/>
</dbReference>
<dbReference type="SMART" id="SM00487">
    <property type="entry name" value="DEXDc"/>
    <property type="match status" value="1"/>
</dbReference>
<evidence type="ECO:0000256" key="9">
    <source>
        <dbReference type="ARBA" id="ARBA00023117"/>
    </source>
</evidence>
<dbReference type="Proteomes" id="UP000009168">
    <property type="component" value="Unassembled WGS sequence"/>
</dbReference>
<organism evidence="19 20">
    <name type="scientific">Tetrahymena thermophila (strain SB210)</name>
    <dbReference type="NCBI Taxonomy" id="312017"/>
    <lineage>
        <taxon>Eukaryota</taxon>
        <taxon>Sar</taxon>
        <taxon>Alveolata</taxon>
        <taxon>Ciliophora</taxon>
        <taxon>Intramacronucleata</taxon>
        <taxon>Oligohymenophorea</taxon>
        <taxon>Hymenostomatida</taxon>
        <taxon>Tetrahymenina</taxon>
        <taxon>Tetrahymenidae</taxon>
        <taxon>Tetrahymena</taxon>
    </lineage>
</organism>
<dbReference type="InterPro" id="IPR038718">
    <property type="entry name" value="SNF2-like_sf"/>
</dbReference>
<dbReference type="SUPFAM" id="SSF47370">
    <property type="entry name" value="Bromodomain"/>
    <property type="match status" value="1"/>
</dbReference>
<dbReference type="PROSITE" id="PS51192">
    <property type="entry name" value="HELICASE_ATP_BIND_1"/>
    <property type="match status" value="1"/>
</dbReference>
<feature type="region of interest" description="Disordered" evidence="13">
    <location>
        <begin position="2148"/>
        <end position="2196"/>
    </location>
</feature>
<dbReference type="SUPFAM" id="SSF54160">
    <property type="entry name" value="Chromo domain-like"/>
    <property type="match status" value="2"/>
</dbReference>
<evidence type="ECO:0000256" key="6">
    <source>
        <dbReference type="ARBA" id="ARBA00022801"/>
    </source>
</evidence>
<dbReference type="GO" id="GO:0000785">
    <property type="term" value="C:chromatin"/>
    <property type="evidence" value="ECO:0007669"/>
    <property type="project" value="TreeGrafter"/>
</dbReference>
<dbReference type="PROSITE" id="PS51194">
    <property type="entry name" value="HELICASE_CTER"/>
    <property type="match status" value="1"/>
</dbReference>
<dbReference type="CDD" id="cd04369">
    <property type="entry name" value="Bromodomain"/>
    <property type="match status" value="1"/>
</dbReference>
<dbReference type="CDD" id="cd18793">
    <property type="entry name" value="SF2_C_SNF"/>
    <property type="match status" value="1"/>
</dbReference>
<keyword evidence="14" id="KW-0472">Membrane</keyword>
<feature type="compositionally biased region" description="Low complexity" evidence="13">
    <location>
        <begin position="1989"/>
        <end position="2010"/>
    </location>
</feature>
<feature type="compositionally biased region" description="Polar residues" evidence="13">
    <location>
        <begin position="1923"/>
        <end position="1936"/>
    </location>
</feature>
<evidence type="ECO:0000313" key="19">
    <source>
        <dbReference type="EMBL" id="EAR96888.2"/>
    </source>
</evidence>
<evidence type="ECO:0000313" key="20">
    <source>
        <dbReference type="Proteomes" id="UP000009168"/>
    </source>
</evidence>
<dbReference type="Gene3D" id="1.20.920.10">
    <property type="entry name" value="Bromodomain-like"/>
    <property type="match status" value="1"/>
</dbReference>
<feature type="domain" description="Bromo" evidence="16">
    <location>
        <begin position="345"/>
        <end position="417"/>
    </location>
</feature>
<feature type="region of interest" description="Disordered" evidence="13">
    <location>
        <begin position="1542"/>
        <end position="1572"/>
    </location>
</feature>
<feature type="domain" description="Chromo" evidence="15">
    <location>
        <begin position="693"/>
        <end position="762"/>
    </location>
</feature>
<dbReference type="GO" id="GO:0005524">
    <property type="term" value="F:ATP binding"/>
    <property type="evidence" value="ECO:0007669"/>
    <property type="project" value="UniProtKB-KW"/>
</dbReference>
<dbReference type="eggNOG" id="KOG1081">
    <property type="taxonomic scope" value="Eukaryota"/>
</dbReference>
<feature type="compositionally biased region" description="Basic and acidic residues" evidence="13">
    <location>
        <begin position="2163"/>
        <end position="2173"/>
    </location>
</feature>
<dbReference type="InterPro" id="IPR036427">
    <property type="entry name" value="Bromodomain-like_sf"/>
</dbReference>
<dbReference type="SUPFAM" id="SSF52540">
    <property type="entry name" value="P-loop containing nucleoside triphosphate hydrolases"/>
    <property type="match status" value="2"/>
</dbReference>
<keyword evidence="10" id="KW-0539">Nucleus</keyword>
<dbReference type="SMART" id="SM00297">
    <property type="entry name" value="BROMO"/>
    <property type="match status" value="1"/>
</dbReference>
<dbReference type="Gene3D" id="3.40.50.300">
    <property type="entry name" value="P-loop containing nucleotide triphosphate hydrolases"/>
    <property type="match status" value="1"/>
</dbReference>
<gene>
    <name evidence="19" type="ORF">TTHERM_00193800</name>
</gene>
<keyword evidence="4" id="KW-0547">Nucleotide-binding</keyword>
<feature type="compositionally biased region" description="Low complexity" evidence="13">
    <location>
        <begin position="1823"/>
        <end position="1861"/>
    </location>
</feature>
<feature type="compositionally biased region" description="Basic and acidic residues" evidence="13">
    <location>
        <begin position="2024"/>
        <end position="2038"/>
    </location>
</feature>
<feature type="compositionally biased region" description="Basic and acidic residues" evidence="13">
    <location>
        <begin position="1689"/>
        <end position="1698"/>
    </location>
</feature>
<feature type="domain" description="Helicase C-terminal" evidence="18">
    <location>
        <begin position="1157"/>
        <end position="1321"/>
    </location>
</feature>
<name>Q23KF5_TETTS</name>
<sequence length="2196" mass="255968">MEIYQFYQLNNQIICLLLFFMIKIINQLYGQCYKNSQQLAYAFSLIKSQIFYQVLAEFSIIIYNQILKQLQRNNWNKIKEEKNKRKNIYKEIKKKIKKQRKNNQMSGSEDSIENQSSFDDDSYSDGRLPRSSKRKGRKPKSQAIKEEDGADGELNEERDVRKRQTRQKVTNGIKSLLEQERDVDQQILEAEQEEAAAAAQAMENDENAGSEPGGIFYPEIDQILWKRFKKGSESEYEYLVKYKEYSYLHCEWLEEKDVIGDSKSGKNKLNRFNKNFEKKLHDGDFDEDAEENERYFDPTYIEVDRILQCVELFPIIHPKKANEIKGKWSELLVVIIQKLLNFTKDDVHYGIYFMEPVNPERDNCQNYKKIITNPMDLGTISNRLYLDYYKSFQHFFQDFGLIFKNCRKYNKDPESDIRILCDTLREAGIILYDEWFQIQKKIYELLIKDFNQMNDPEYIKKKEEEKKIEIQKQAQKRKKTFQKQTITLTKKLIEIQQKIKKAEEDELEGKLKSEQEEKDQAQDKMDVEGEEGIQASDKKVRRPRFSLIDEMKLFSAEHQEEISNNLTLKDIDMKEEHEIKNVINIFIQANKFLLDVEFSDDEDAKLENDENKIKSSCVGDENEENQLSEEQKAEKRKKIREEAVAKYIDAMFQSIKNRRKKGSVVDLTLEEIEKYNPGKYNYNWLADEGLNSASVEEELSVYISAEEADALSLSVEIDTLYLVKWKNLSYLESTWEHESIIANQTKINDYRMYNRALDKESRQVLSQQLERHKTLLDLEQNPKKKQKIGPQGLIELKNKLFFYDVANYKQPFQYTQKTQPIYKQRKLLRYYQLESLNWMIEAWYSKRNVILADEMGLGKTIQSTAFINHLYTFENVRGPFLIIAPLSTLEHWKRSVEDWTNLNAVLYYDHSGQEGRNCCRFYEWLYTDISTKGTVLQSNEIYKFQVLITSNEVFLSDTNNFLINIPFQFIVVDEAHRLKNQNAKILATLKRLPCKRTLLLTGTPIQNNTEELWTLLNYIEPNKFASLQEFKEQFGELQNKEQVDNLQVKIKPFLLRRMKEDVEDSIPPLQETIIDIEMTTLQKTLYRAIYERNKSMLQKNFSSMAMNTSLNNLEMQLRKCCNHPFLIKEMEIELTQNFKTSEERYKCLVDTSGKMILLDKLVQKYKIEGKKILIFSQFVYMLNLLEEYLRYRQLKYEKIDGSVKSKERQNAIDRFNDPDKKRDVFLLSTKAGGLGINLTSANIVIIFDSDWNPQNDVQATARAHRIGQKQEVMVYRFITKKTYEAEMFERATKKLGLDQAIFMGGEFKSVQGNKDESKKLGKNDVESLLKKGILGLVNEEEENKKSNEFQEEDIDMILKNNTRIAKYSVINGSYSFSKGSFISNKADTDLKIDDPNFWNKVLKDQESKTLLALKEYDERSKILSVDVEEQKKYFFKVCEFVNDLISSKLSLIGYNADDEKNITDILNKISDSKDFHTKYKDLAMNFIYEVSRPSRRFRKVTLQDLDVTNPENQKSKKNISNSSDENDLFYDGYSDLESDELGVGSVNNFPSEKKTGSKDKEKSSENGGSGVSKKEDLFKKLCYYCDRPKCTVFCQGHCKRSFHSECKERVEAGWINENGMTSETRIVPTEDHYDEERLKKMLNINYTCKDCEANTAICFICKKKGSFFPPAVLNKQNKRIQQQKQKIIAEKEKQKDPSNEIVEESENELDEDYDLVEDDSVSQKTSDLTKCSTANCNKFYHPVCIKPYALFKYIDSNNKRFRCPLHYCAHCFISGDSMAISQCVRCPKAYHLRCFEKAKVLKLTKKLMLCEDHPHQYYKNIHSSSGSNSNNKNSSSQSNNNNNNNNSRQQSSQNVSASNTNTRSKSGATNSNDNIVDDTQQKKQKLNNGTGQVSTNNKTSSNNSSQQNGVNQAKEALEKATQPAANSNQSQANTSGREGRMTRSQEKNIQNQQSTISQFFGKKDNKLKEKQDQKNVKLEDQINQEGDDLNNSQNNGNLENGEQEQTVAPKPKAKKPAPPPPPPPKEREPPQFSYEDFKIPSQKDFDYQKYQRDWCRYCGARFSSNFTKGPWGPRTLCTVHYIAWNQKKKLDLRAYKELPTKPINPDDQTELHFMSRLKQKDESYNPEILLKEMMNINLNGLSSLNSQELKDVNQDSNSGKASSSEKQESKKETPASNTNKNETKTEEEDGQKINKV</sequence>
<keyword evidence="7" id="KW-0862">Zinc</keyword>
<dbReference type="Pfam" id="PF23004">
    <property type="entry name" value="PHDvar_NSD"/>
    <property type="match status" value="1"/>
</dbReference>
<dbReference type="InterPro" id="IPR055197">
    <property type="entry name" value="PHDvar_NSD"/>
</dbReference>
<feature type="compositionally biased region" description="Polar residues" evidence="13">
    <location>
        <begin position="104"/>
        <end position="117"/>
    </location>
</feature>
<dbReference type="InterPro" id="IPR027417">
    <property type="entry name" value="P-loop_NTPase"/>
</dbReference>
<dbReference type="GO" id="GO:0005634">
    <property type="term" value="C:nucleus"/>
    <property type="evidence" value="ECO:0007669"/>
    <property type="project" value="UniProtKB-SubCell"/>
</dbReference>
<dbReference type="SMART" id="SM00298">
    <property type="entry name" value="CHROMO"/>
    <property type="match status" value="2"/>
</dbReference>
<evidence type="ECO:0000256" key="13">
    <source>
        <dbReference type="SAM" id="MobiDB-lite"/>
    </source>
</evidence>
<dbReference type="Gene3D" id="3.40.50.10810">
    <property type="entry name" value="Tandem AAA-ATPase domain"/>
    <property type="match status" value="1"/>
</dbReference>
<dbReference type="InterPro" id="IPR055198">
    <property type="entry name" value="NSD_PHD"/>
</dbReference>
<dbReference type="EMBL" id="GG662673">
    <property type="protein sequence ID" value="EAR96888.2"/>
    <property type="molecule type" value="Genomic_DNA"/>
</dbReference>
<keyword evidence="6" id="KW-0378">Hydrolase</keyword>
<dbReference type="PANTHER" id="PTHR45623">
    <property type="entry name" value="CHROMODOMAIN-HELICASE-DNA-BINDING PROTEIN 3-RELATED-RELATED"/>
    <property type="match status" value="1"/>
</dbReference>
<dbReference type="SMART" id="SM00249">
    <property type="entry name" value="PHD"/>
    <property type="match status" value="3"/>
</dbReference>
<feature type="coiled-coil region" evidence="12">
    <location>
        <begin position="173"/>
        <end position="208"/>
    </location>
</feature>
<dbReference type="GO" id="GO:0016887">
    <property type="term" value="F:ATP hydrolysis activity"/>
    <property type="evidence" value="ECO:0007669"/>
    <property type="project" value="TreeGrafter"/>
</dbReference>
<reference evidence="20" key="1">
    <citation type="journal article" date="2006" name="PLoS Biol.">
        <title>Macronuclear genome sequence of the ciliate Tetrahymena thermophila, a model eukaryote.</title>
        <authorList>
            <person name="Eisen J.A."/>
            <person name="Coyne R.S."/>
            <person name="Wu M."/>
            <person name="Wu D."/>
            <person name="Thiagarajan M."/>
            <person name="Wortman J.R."/>
            <person name="Badger J.H."/>
            <person name="Ren Q."/>
            <person name="Amedeo P."/>
            <person name="Jones K.M."/>
            <person name="Tallon L.J."/>
            <person name="Delcher A.L."/>
            <person name="Salzberg S.L."/>
            <person name="Silva J.C."/>
            <person name="Haas B.J."/>
            <person name="Majoros W.H."/>
            <person name="Farzad M."/>
            <person name="Carlton J.M."/>
            <person name="Smith R.K. Jr."/>
            <person name="Garg J."/>
            <person name="Pearlman R.E."/>
            <person name="Karrer K.M."/>
            <person name="Sun L."/>
            <person name="Manning G."/>
            <person name="Elde N.C."/>
            <person name="Turkewitz A.P."/>
            <person name="Asai D.J."/>
            <person name="Wilkes D.E."/>
            <person name="Wang Y."/>
            <person name="Cai H."/>
            <person name="Collins K."/>
            <person name="Stewart B.A."/>
            <person name="Lee S.R."/>
            <person name="Wilamowska K."/>
            <person name="Weinberg Z."/>
            <person name="Ruzzo W.L."/>
            <person name="Wloga D."/>
            <person name="Gaertig J."/>
            <person name="Frankel J."/>
            <person name="Tsao C.-C."/>
            <person name="Gorovsky M.A."/>
            <person name="Keeling P.J."/>
            <person name="Waller R.F."/>
            <person name="Patron N.J."/>
            <person name="Cherry J.M."/>
            <person name="Stover N.A."/>
            <person name="Krieger C.J."/>
            <person name="del Toro C."/>
            <person name="Ryder H.F."/>
            <person name="Williamson S.C."/>
            <person name="Barbeau R.A."/>
            <person name="Hamilton E.P."/>
            <person name="Orias E."/>
        </authorList>
    </citation>
    <scope>NUCLEOTIDE SEQUENCE [LARGE SCALE GENOMIC DNA]</scope>
    <source>
        <strain evidence="20">SB210</strain>
    </source>
</reference>
<comment type="subcellular location">
    <subcellularLocation>
        <location evidence="1">Nucleus</location>
    </subcellularLocation>
</comment>
<accession>Q23KF5</accession>
<dbReference type="InterPro" id="IPR014001">
    <property type="entry name" value="Helicase_ATP-bd"/>
</dbReference>
<evidence type="ECO:0000256" key="7">
    <source>
        <dbReference type="ARBA" id="ARBA00022833"/>
    </source>
</evidence>
<evidence type="ECO:0000256" key="4">
    <source>
        <dbReference type="ARBA" id="ARBA00022741"/>
    </source>
</evidence>
<dbReference type="InterPro" id="IPR013083">
    <property type="entry name" value="Znf_RING/FYVE/PHD"/>
</dbReference>
<dbReference type="eggNOG" id="KOG0384">
    <property type="taxonomic scope" value="Eukaryota"/>
</dbReference>
<dbReference type="OrthoDB" id="5857104at2759"/>
<feature type="region of interest" description="Disordered" evidence="13">
    <location>
        <begin position="1689"/>
        <end position="1709"/>
    </location>
</feature>
<evidence type="ECO:0000259" key="18">
    <source>
        <dbReference type="PROSITE" id="PS51194"/>
    </source>
</evidence>
<dbReference type="InterPro" id="IPR016197">
    <property type="entry name" value="Chromo-like_dom_sf"/>
</dbReference>
<evidence type="ECO:0000256" key="11">
    <source>
        <dbReference type="PROSITE-ProRule" id="PRU00035"/>
    </source>
</evidence>
<dbReference type="GO" id="GO:0008270">
    <property type="term" value="F:zinc ion binding"/>
    <property type="evidence" value="ECO:0007669"/>
    <property type="project" value="UniProtKB-KW"/>
</dbReference>
<feature type="compositionally biased region" description="Basic and acidic residues" evidence="13">
    <location>
        <begin position="506"/>
        <end position="527"/>
    </location>
</feature>
<evidence type="ECO:0000256" key="12">
    <source>
        <dbReference type="SAM" id="Coils"/>
    </source>
</evidence>
<dbReference type="InterPro" id="IPR001965">
    <property type="entry name" value="Znf_PHD"/>
</dbReference>
<dbReference type="GO" id="GO:0003677">
    <property type="term" value="F:DNA binding"/>
    <property type="evidence" value="ECO:0007669"/>
    <property type="project" value="TreeGrafter"/>
</dbReference>
<dbReference type="GO" id="GO:0140658">
    <property type="term" value="F:ATP-dependent chromatin remodeler activity"/>
    <property type="evidence" value="ECO:0007669"/>
    <property type="project" value="TreeGrafter"/>
</dbReference>
<dbReference type="KEGG" id="tet:TTHERM_00193800"/>
<keyword evidence="8" id="KW-0067">ATP-binding</keyword>
<proteinExistence type="predicted"/>
<evidence type="ECO:0000256" key="10">
    <source>
        <dbReference type="ARBA" id="ARBA00023242"/>
    </source>
</evidence>
<keyword evidence="2" id="KW-0479">Metal-binding</keyword>
<dbReference type="CDD" id="cd15565">
    <property type="entry name" value="PHD2_NSD"/>
    <property type="match status" value="1"/>
</dbReference>
<dbReference type="PANTHER" id="PTHR45623:SF11">
    <property type="entry name" value="KISMET, ISOFORM C"/>
    <property type="match status" value="1"/>
</dbReference>
<feature type="domain" description="Helicase ATP-binding" evidence="17">
    <location>
        <begin position="840"/>
        <end position="1022"/>
    </location>
</feature>
<feature type="region of interest" description="Disordered" evidence="13">
    <location>
        <begin position="95"/>
        <end position="168"/>
    </location>
</feature>
<evidence type="ECO:0000256" key="14">
    <source>
        <dbReference type="SAM" id="Phobius"/>
    </source>
</evidence>
<feature type="transmembrane region" description="Helical" evidence="14">
    <location>
        <begin position="12"/>
        <end position="29"/>
    </location>
</feature>
<keyword evidence="20" id="KW-1185">Reference proteome</keyword>
<feature type="region of interest" description="Disordered" evidence="13">
    <location>
        <begin position="607"/>
        <end position="635"/>
    </location>
</feature>
<keyword evidence="5" id="KW-0863">Zinc-finger</keyword>
<dbReference type="Gene3D" id="2.40.50.40">
    <property type="match status" value="2"/>
</dbReference>
<dbReference type="Pfam" id="PF00176">
    <property type="entry name" value="SNF2-rel_dom"/>
    <property type="match status" value="1"/>
</dbReference>
<feature type="compositionally biased region" description="Basic and acidic residues" evidence="13">
    <location>
        <begin position="1937"/>
        <end position="1946"/>
    </location>
</feature>
<keyword evidence="12" id="KW-0175">Coiled coil</keyword>
<feature type="compositionally biased region" description="Basic and acidic residues" evidence="13">
    <location>
        <begin position="1961"/>
        <end position="1980"/>
    </location>
</feature>
<dbReference type="GO" id="GO:0003682">
    <property type="term" value="F:chromatin binding"/>
    <property type="evidence" value="ECO:0007669"/>
    <property type="project" value="TreeGrafter"/>
</dbReference>
<dbReference type="PRINTS" id="PR00503">
    <property type="entry name" value="BROMODOMAIN"/>
</dbReference>
<dbReference type="PROSITE" id="PS50013">
    <property type="entry name" value="CHROMO_2"/>
    <property type="match status" value="1"/>
</dbReference>
<dbReference type="InterPro" id="IPR000953">
    <property type="entry name" value="Chromo/chromo_shadow_dom"/>
</dbReference>
<dbReference type="Pfam" id="PF00271">
    <property type="entry name" value="Helicase_C"/>
    <property type="match status" value="1"/>
</dbReference>
<evidence type="ECO:0000256" key="1">
    <source>
        <dbReference type="ARBA" id="ARBA00004123"/>
    </source>
</evidence>
<feature type="compositionally biased region" description="Polar residues" evidence="13">
    <location>
        <begin position="1947"/>
        <end position="1958"/>
    </location>
</feature>
<dbReference type="Pfam" id="PF00439">
    <property type="entry name" value="Bromodomain"/>
    <property type="match status" value="1"/>
</dbReference>
<dbReference type="InParanoid" id="Q23KF5"/>
<dbReference type="GO" id="GO:0042393">
    <property type="term" value="F:histone binding"/>
    <property type="evidence" value="ECO:0007669"/>
    <property type="project" value="TreeGrafter"/>
</dbReference>
<feature type="region of interest" description="Disordered" evidence="13">
    <location>
        <begin position="1821"/>
        <end position="2038"/>
    </location>
</feature>